<feature type="coiled-coil region" evidence="1">
    <location>
        <begin position="476"/>
        <end position="530"/>
    </location>
</feature>
<feature type="compositionally biased region" description="Low complexity" evidence="2">
    <location>
        <begin position="179"/>
        <end position="194"/>
    </location>
</feature>
<dbReference type="OrthoDB" id="5422260at2759"/>
<dbReference type="AlphaFoldDB" id="A0A3N4JSM3"/>
<gene>
    <name evidence="3" type="ORF">L873DRAFT_1737344</name>
</gene>
<dbReference type="EMBL" id="ML120383">
    <property type="protein sequence ID" value="RPB00009.1"/>
    <property type="molecule type" value="Genomic_DNA"/>
</dbReference>
<feature type="compositionally biased region" description="Basic and acidic residues" evidence="2">
    <location>
        <begin position="147"/>
        <end position="170"/>
    </location>
</feature>
<accession>A0A3N4JSM3</accession>
<keyword evidence="4" id="KW-1185">Reference proteome</keyword>
<feature type="region of interest" description="Disordered" evidence="2">
    <location>
        <begin position="722"/>
        <end position="765"/>
    </location>
</feature>
<keyword evidence="1" id="KW-0175">Coiled coil</keyword>
<feature type="region of interest" description="Disordered" evidence="2">
    <location>
        <begin position="1"/>
        <end position="213"/>
    </location>
</feature>
<feature type="compositionally biased region" description="Polar residues" evidence="2">
    <location>
        <begin position="731"/>
        <end position="740"/>
    </location>
</feature>
<organism evidence="3 4">
    <name type="scientific">Choiromyces venosus 120613-1</name>
    <dbReference type="NCBI Taxonomy" id="1336337"/>
    <lineage>
        <taxon>Eukaryota</taxon>
        <taxon>Fungi</taxon>
        <taxon>Dikarya</taxon>
        <taxon>Ascomycota</taxon>
        <taxon>Pezizomycotina</taxon>
        <taxon>Pezizomycetes</taxon>
        <taxon>Pezizales</taxon>
        <taxon>Tuberaceae</taxon>
        <taxon>Choiromyces</taxon>
    </lineage>
</organism>
<evidence type="ECO:0000313" key="3">
    <source>
        <dbReference type="EMBL" id="RPB00009.1"/>
    </source>
</evidence>
<evidence type="ECO:0000256" key="1">
    <source>
        <dbReference type="SAM" id="Coils"/>
    </source>
</evidence>
<reference evidence="3 4" key="1">
    <citation type="journal article" date="2018" name="Nat. Ecol. Evol.">
        <title>Pezizomycetes genomes reveal the molecular basis of ectomycorrhizal truffle lifestyle.</title>
        <authorList>
            <person name="Murat C."/>
            <person name="Payen T."/>
            <person name="Noel B."/>
            <person name="Kuo A."/>
            <person name="Morin E."/>
            <person name="Chen J."/>
            <person name="Kohler A."/>
            <person name="Krizsan K."/>
            <person name="Balestrini R."/>
            <person name="Da Silva C."/>
            <person name="Montanini B."/>
            <person name="Hainaut M."/>
            <person name="Levati E."/>
            <person name="Barry K.W."/>
            <person name="Belfiori B."/>
            <person name="Cichocki N."/>
            <person name="Clum A."/>
            <person name="Dockter R.B."/>
            <person name="Fauchery L."/>
            <person name="Guy J."/>
            <person name="Iotti M."/>
            <person name="Le Tacon F."/>
            <person name="Lindquist E.A."/>
            <person name="Lipzen A."/>
            <person name="Malagnac F."/>
            <person name="Mello A."/>
            <person name="Molinier V."/>
            <person name="Miyauchi S."/>
            <person name="Poulain J."/>
            <person name="Riccioni C."/>
            <person name="Rubini A."/>
            <person name="Sitrit Y."/>
            <person name="Splivallo R."/>
            <person name="Traeger S."/>
            <person name="Wang M."/>
            <person name="Zifcakova L."/>
            <person name="Wipf D."/>
            <person name="Zambonelli A."/>
            <person name="Paolocci F."/>
            <person name="Nowrousian M."/>
            <person name="Ottonello S."/>
            <person name="Baldrian P."/>
            <person name="Spatafora J.W."/>
            <person name="Henrissat B."/>
            <person name="Nagy L.G."/>
            <person name="Aury J.M."/>
            <person name="Wincker P."/>
            <person name="Grigoriev I.V."/>
            <person name="Bonfante P."/>
            <person name="Martin F.M."/>
        </authorList>
    </citation>
    <scope>NUCLEOTIDE SEQUENCE [LARGE SCALE GENOMIC DNA]</scope>
    <source>
        <strain evidence="3 4">120613-1</strain>
    </source>
</reference>
<dbReference type="STRING" id="1336337.A0A3N4JSM3"/>
<feature type="compositionally biased region" description="Basic and acidic residues" evidence="2">
    <location>
        <begin position="7"/>
        <end position="54"/>
    </location>
</feature>
<sequence length="871" mass="98812">MSGWRGQARERSRESYRQYRHSGEREREREYDRGHSGGDEQRTDRYRNDWERSQARGQQQPRHSNHPYSGPARPRRGSGSSFHQEDSVPEHRREPVSGANQTPFNETARRSSVSSVASKTQDPSHASPRERGMIEQSGQKRKISPSWDRDREAMKVRGDPDRRSSYERPEPPSPHDVPMHSPSTTTPKTPMMPSGNPRPADPRLASGNAQRKPNSFASVFQEAAFAFMKREDARETYNKAEADRNRVADYFNAFPVMRDRYEGRLEEARRELTQADVALKIKSKPLETICIEFARENCAKKELEPMVSFVRQLRNELGGSSSLAQFIKSAQSPSANLSQSQQPAAKHDEFLRFDRELADLRKRRDEEEKFRGELFDSFHKYKGDTNKRLKTYDDRLKEVEVSQRGLRNELKQTGGELRRVVEDIKRVQQSLAQVQESTTGKIQNDVIMADAANSGSDVAEIKKIEEGNVLPLVDRYETLQEKYQELEPRVKELELKIDNVGVGSVSSDDIARLEQQLKIQDETIDSIRQSAGAETEIMMEQFAAIDAGIQENQYQTSQLTAGLEECKALVRNEMGQDKNATEVQAIQATLGEYRTNINALKVEFQNFIAMQHDYASKLHALDKHSSTITPKLSKEIETVQTNLAKWENNLDGCLTAVTHLDQKMNSFTTKDFYERVVQSLIAINPSLFNTTNQLQHMINENKKYAATVQKLLVEHQQNQANEAIQQQQHQSLQGAPNSSSTHDEAANGTANPKEAVPSEGPGSLSQALKDIESHTQAIEALTRRVDQHIETYSGKMSDIREWTISATQRIQENADICGNMAQEIKQIQTYLNSPNEKVPTAEVDQNKSQWRVVSASTGPRNPDLMTDVQSE</sequence>
<name>A0A3N4JSM3_9PEZI</name>
<protein>
    <submittedName>
        <fullName evidence="3">Uncharacterized protein</fullName>
    </submittedName>
</protein>
<feature type="compositionally biased region" description="Basic and acidic residues" evidence="2">
    <location>
        <begin position="83"/>
        <end position="95"/>
    </location>
</feature>
<evidence type="ECO:0000313" key="4">
    <source>
        <dbReference type="Proteomes" id="UP000276215"/>
    </source>
</evidence>
<evidence type="ECO:0000256" key="2">
    <source>
        <dbReference type="SAM" id="MobiDB-lite"/>
    </source>
</evidence>
<proteinExistence type="predicted"/>
<dbReference type="Proteomes" id="UP000276215">
    <property type="component" value="Unassembled WGS sequence"/>
</dbReference>